<evidence type="ECO:0000313" key="3">
    <source>
        <dbReference type="WBParaSite" id="Pan_g12718.t1"/>
    </source>
</evidence>
<dbReference type="GO" id="GO:0005737">
    <property type="term" value="C:cytoplasm"/>
    <property type="evidence" value="ECO:0007669"/>
    <property type="project" value="TreeGrafter"/>
</dbReference>
<dbReference type="Gene3D" id="3.30.710.10">
    <property type="entry name" value="Potassium Channel Kv1.1, Chain A"/>
    <property type="match status" value="1"/>
</dbReference>
<dbReference type="SMART" id="SM00225">
    <property type="entry name" value="BTB"/>
    <property type="match status" value="1"/>
</dbReference>
<dbReference type="InterPro" id="IPR008979">
    <property type="entry name" value="Galactose-bd-like_sf"/>
</dbReference>
<dbReference type="GO" id="GO:0008344">
    <property type="term" value="P:adult locomotory behavior"/>
    <property type="evidence" value="ECO:0007669"/>
    <property type="project" value="TreeGrafter"/>
</dbReference>
<dbReference type="SUPFAM" id="SSF49785">
    <property type="entry name" value="Galactose-binding domain-like"/>
    <property type="match status" value="2"/>
</dbReference>
<dbReference type="InterPro" id="IPR011705">
    <property type="entry name" value="BACK"/>
</dbReference>
<dbReference type="Gene3D" id="2.60.120.260">
    <property type="entry name" value="Galactose-binding domain-like"/>
    <property type="match status" value="2"/>
</dbReference>
<name>A0A7E4ZR90_PANRE</name>
<feature type="domain" description="BTB" evidence="1">
    <location>
        <begin position="22"/>
        <end position="89"/>
    </location>
</feature>
<dbReference type="SUPFAM" id="SSF54695">
    <property type="entry name" value="POZ domain"/>
    <property type="match status" value="1"/>
</dbReference>
<evidence type="ECO:0000313" key="2">
    <source>
        <dbReference type="Proteomes" id="UP000492821"/>
    </source>
</evidence>
<dbReference type="InterPro" id="IPR052407">
    <property type="entry name" value="BTB_POZ_domain_cont_9"/>
</dbReference>
<dbReference type="PANTHER" id="PTHR46306:SF1">
    <property type="entry name" value="BTB_POZ DOMAIN-CONTAINING PROTEIN 9"/>
    <property type="match status" value="1"/>
</dbReference>
<dbReference type="Proteomes" id="UP000492821">
    <property type="component" value="Unassembled WGS sequence"/>
</dbReference>
<dbReference type="Pfam" id="PF07707">
    <property type="entry name" value="BACK"/>
    <property type="match status" value="1"/>
</dbReference>
<dbReference type="PROSITE" id="PS50097">
    <property type="entry name" value="BTB"/>
    <property type="match status" value="1"/>
</dbReference>
<dbReference type="SMART" id="SM00875">
    <property type="entry name" value="BACK"/>
    <property type="match status" value="1"/>
</dbReference>
<dbReference type="Pfam" id="PF00651">
    <property type="entry name" value="BTB"/>
    <property type="match status" value="1"/>
</dbReference>
<dbReference type="WBParaSite" id="Pan_g12718.t1">
    <property type="protein sequence ID" value="Pan_g12718.t1"/>
    <property type="gene ID" value="Pan_g12718"/>
</dbReference>
<proteinExistence type="predicted"/>
<dbReference type="InterPro" id="IPR000210">
    <property type="entry name" value="BTB/POZ_dom"/>
</dbReference>
<sequence>MTTGTACLAKQIGDLYLNEDFSDITIVIEGFKLPAHRNILAQRCEYFKTMFKSGMLESTSKCIKISETPLNGFKIVLKWIYTSNISVSSIDGVLEVLRIAHMYQITELVDWTINYLKRKLSIEFVSLILSEAVLLSLDELINLSIEYATKHCRKVLKHKGFEKLSKEALVLLLTREVFTAPDIAIFHAVVGWMKANPSKSAYFFNIFNLLTLSSLSPQELASVPSDVVDANALAALAHQQRTTVPDYQTPDENVAVPKNGVEFTTDGYVVFVVNLQRNFLLNLIKMDLTETENGHSYSYTIETSTNEVKWTRVINHAKYKCRGHQNLHFEARPVRFIRIKSTRSCMQIWHFKALFSTDPLKFDPKTTLLIPSHNVALTEKNAIIIRGLSRPPNALIDGTFEDYSDFHGYTCHFAGNNIVVQLPQPYLIDSIKLLLLDDKMRVYSYNIEVSTDDVSWTQVELTALKVLSVAFI</sequence>
<keyword evidence="2" id="KW-1185">Reference proteome</keyword>
<reference evidence="2" key="1">
    <citation type="journal article" date="2013" name="Genetics">
        <title>The draft genome and transcriptome of Panagrellus redivivus are shaped by the harsh demands of a free-living lifestyle.</title>
        <authorList>
            <person name="Srinivasan J."/>
            <person name="Dillman A.R."/>
            <person name="Macchietto M.G."/>
            <person name="Heikkinen L."/>
            <person name="Lakso M."/>
            <person name="Fracchia K.M."/>
            <person name="Antoshechkin I."/>
            <person name="Mortazavi A."/>
            <person name="Wong G."/>
            <person name="Sternberg P.W."/>
        </authorList>
    </citation>
    <scope>NUCLEOTIDE SEQUENCE [LARGE SCALE GENOMIC DNA]</scope>
    <source>
        <strain evidence="2">MT8872</strain>
    </source>
</reference>
<organism evidence="2 3">
    <name type="scientific">Panagrellus redivivus</name>
    <name type="common">Microworm</name>
    <dbReference type="NCBI Taxonomy" id="6233"/>
    <lineage>
        <taxon>Eukaryota</taxon>
        <taxon>Metazoa</taxon>
        <taxon>Ecdysozoa</taxon>
        <taxon>Nematoda</taxon>
        <taxon>Chromadorea</taxon>
        <taxon>Rhabditida</taxon>
        <taxon>Tylenchina</taxon>
        <taxon>Panagrolaimomorpha</taxon>
        <taxon>Panagrolaimoidea</taxon>
        <taxon>Panagrolaimidae</taxon>
        <taxon>Panagrellus</taxon>
    </lineage>
</organism>
<evidence type="ECO:0000259" key="1">
    <source>
        <dbReference type="PROSITE" id="PS50097"/>
    </source>
</evidence>
<dbReference type="Gene3D" id="1.25.40.420">
    <property type="match status" value="1"/>
</dbReference>
<dbReference type="PANTHER" id="PTHR46306">
    <property type="entry name" value="BTB/POZ DOMAIN-CONTAINING PROTEIN 9"/>
    <property type="match status" value="1"/>
</dbReference>
<dbReference type="InterPro" id="IPR011333">
    <property type="entry name" value="SKP1/BTB/POZ_sf"/>
</dbReference>
<dbReference type="GO" id="GO:0048512">
    <property type="term" value="P:circadian behavior"/>
    <property type="evidence" value="ECO:0007669"/>
    <property type="project" value="TreeGrafter"/>
</dbReference>
<reference evidence="3" key="2">
    <citation type="submission" date="2020-10" db="UniProtKB">
        <authorList>
            <consortium name="WormBaseParasite"/>
        </authorList>
    </citation>
    <scope>IDENTIFICATION</scope>
</reference>
<dbReference type="AlphaFoldDB" id="A0A7E4ZR90"/>
<dbReference type="GO" id="GO:0050804">
    <property type="term" value="P:modulation of chemical synaptic transmission"/>
    <property type="evidence" value="ECO:0007669"/>
    <property type="project" value="TreeGrafter"/>
</dbReference>
<accession>A0A7E4ZR90</accession>
<protein>
    <submittedName>
        <fullName evidence="3">BTB domain-containing protein</fullName>
    </submittedName>
</protein>